<name>G0U5R8_TRYVY</name>
<organism evidence="4">
    <name type="scientific">Trypanosoma vivax (strain Y486)</name>
    <dbReference type="NCBI Taxonomy" id="1055687"/>
    <lineage>
        <taxon>Eukaryota</taxon>
        <taxon>Discoba</taxon>
        <taxon>Euglenozoa</taxon>
        <taxon>Kinetoplastea</taxon>
        <taxon>Metakinetoplastina</taxon>
        <taxon>Trypanosomatida</taxon>
        <taxon>Trypanosomatidae</taxon>
        <taxon>Trypanosoma</taxon>
        <taxon>Duttonella</taxon>
    </lineage>
</organism>
<feature type="domain" description="FUZ/MON1/HPS1 first Longin" evidence="2">
    <location>
        <begin position="82"/>
        <end position="214"/>
    </location>
</feature>
<dbReference type="InterPro" id="IPR043972">
    <property type="entry name" value="FUZ/MON1/HPS1_longin_1"/>
</dbReference>
<dbReference type="InterPro" id="IPR004353">
    <property type="entry name" value="Mon1"/>
</dbReference>
<feature type="domain" description="FUZ/MON1/HPS1 second Longin" evidence="3">
    <location>
        <begin position="279"/>
        <end position="345"/>
    </location>
</feature>
<evidence type="ECO:0008006" key="5">
    <source>
        <dbReference type="Google" id="ProtNLM"/>
    </source>
</evidence>
<dbReference type="VEuPathDB" id="TriTrypDB:TvY486_1002720"/>
<dbReference type="GO" id="GO:0006623">
    <property type="term" value="P:protein targeting to vacuole"/>
    <property type="evidence" value="ECO:0007669"/>
    <property type="project" value="InterPro"/>
</dbReference>
<evidence type="ECO:0000313" key="4">
    <source>
        <dbReference type="EMBL" id="CCC51219.1"/>
    </source>
</evidence>
<feature type="region of interest" description="Disordered" evidence="1">
    <location>
        <begin position="41"/>
        <end position="71"/>
    </location>
</feature>
<dbReference type="OMA" id="EIWAPLC"/>
<dbReference type="PANTHER" id="PTHR13027:SF7">
    <property type="entry name" value="VACUOLAR FUSION PROTEIN MON1 HOMOLOG"/>
    <property type="match status" value="1"/>
</dbReference>
<sequence>MEQGKDGEVCDVLDLIIFDRAVEQQSNERALGNDGDATLLQPVGAIESGPPAGTTAASSNNHSEDRPADDQQLVDTLQKRSKHVFILTSAGKPIFTRYGDENALSDLFGVFQVLIETGLSRPRPTSVSATGRNVQSKERGEDAGLRCITAGDISMHFHVEGKLYYVLVTRTGESSSCCLRQLRQLHLQLLSFVPNACDILKTCPSYDMRRLVSHADARLLRWLIKRNSNEESYLFRCLAAAPLLVRTRDLLQTLLVKHYRSSFKKRNVNSADGNERSHHLFSFFLFRGRVVCAVGPPDSSAPLHIDDSLLLINFVRCLVRLQPGESWAPLCLPNFNGSGYLWCYCADMSRMVRELSTSVPQEEVTAPEVPDNRGDCGGLLLLQIACSQTAFAPLSEQANSIALSLCPSIASVEEALISHERVPLSLVTKDLRKDRLEQENKLLEKMATLVSAAERHGHRSGSARTDKPDAELLSRSPLFSNTHGLQWFAVVLKASSFLVYSEPSPAMRLSKRVRKQQLRLLVRLRDELELLEAADPVVISNTPELSALVMRPTSGIITPVVQQFVARNDYSGMSVSVSEALSASRRVREVMLLFSPHTPKQQMMMGAVHVIMSIVAREAEFKFKQIQGS</sequence>
<evidence type="ECO:0000259" key="3">
    <source>
        <dbReference type="Pfam" id="PF19037"/>
    </source>
</evidence>
<accession>G0U5R8</accession>
<dbReference type="EMBL" id="HE573026">
    <property type="protein sequence ID" value="CCC51219.1"/>
    <property type="molecule type" value="Genomic_DNA"/>
</dbReference>
<evidence type="ECO:0000256" key="1">
    <source>
        <dbReference type="SAM" id="MobiDB-lite"/>
    </source>
</evidence>
<dbReference type="AlphaFoldDB" id="G0U5R8"/>
<gene>
    <name evidence="4" type="ORF">TVY486_1002720</name>
</gene>
<dbReference type="Pfam" id="PF19037">
    <property type="entry name" value="Fuz_longin_2"/>
    <property type="match status" value="1"/>
</dbReference>
<dbReference type="InterPro" id="IPR043971">
    <property type="entry name" value="FUZ/MON1/HPS1_longin_2"/>
</dbReference>
<dbReference type="PANTHER" id="PTHR13027">
    <property type="entry name" value="SAND PROTEIN-RELATED"/>
    <property type="match status" value="1"/>
</dbReference>
<proteinExistence type="predicted"/>
<evidence type="ECO:0000259" key="2">
    <source>
        <dbReference type="Pfam" id="PF19036"/>
    </source>
</evidence>
<reference evidence="4" key="1">
    <citation type="journal article" date="2012" name="Proc. Natl. Acad. Sci. U.S.A.">
        <title>Antigenic diversity is generated by distinct evolutionary mechanisms in African trypanosome species.</title>
        <authorList>
            <person name="Jackson A.P."/>
            <person name="Berry A."/>
            <person name="Aslett M."/>
            <person name="Allison H.C."/>
            <person name="Burton P."/>
            <person name="Vavrova-Anderson J."/>
            <person name="Brown R."/>
            <person name="Browne H."/>
            <person name="Corton N."/>
            <person name="Hauser H."/>
            <person name="Gamble J."/>
            <person name="Gilderthorp R."/>
            <person name="Marcello L."/>
            <person name="McQuillan J."/>
            <person name="Otto T.D."/>
            <person name="Quail M.A."/>
            <person name="Sanders M.J."/>
            <person name="van Tonder A."/>
            <person name="Ginger M.L."/>
            <person name="Field M.C."/>
            <person name="Barry J.D."/>
            <person name="Hertz-Fowler C."/>
            <person name="Berriman M."/>
        </authorList>
    </citation>
    <scope>NUCLEOTIDE SEQUENCE</scope>
    <source>
        <strain evidence="4">Y486</strain>
    </source>
</reference>
<dbReference type="PRINTS" id="PR01546">
    <property type="entry name" value="YEAST73DUF"/>
</dbReference>
<protein>
    <recommendedName>
        <fullName evidence="5">FUZ/MON1/HPS1 first Longin domain-containing protein</fullName>
    </recommendedName>
</protein>
<dbReference type="GO" id="GO:0016192">
    <property type="term" value="P:vesicle-mediated transport"/>
    <property type="evidence" value="ECO:0007669"/>
    <property type="project" value="InterPro"/>
</dbReference>
<dbReference type="Pfam" id="PF19036">
    <property type="entry name" value="Fuz_longin_1"/>
    <property type="match status" value="1"/>
</dbReference>